<evidence type="ECO:0000313" key="3">
    <source>
        <dbReference type="Proteomes" id="UP000297229"/>
    </source>
</evidence>
<feature type="region of interest" description="Disordered" evidence="1">
    <location>
        <begin position="1"/>
        <end position="27"/>
    </location>
</feature>
<name>A0A4Z1JH15_9HELO</name>
<evidence type="ECO:0000256" key="1">
    <source>
        <dbReference type="SAM" id="MobiDB-lite"/>
    </source>
</evidence>
<dbReference type="AlphaFoldDB" id="A0A4Z1JH15"/>
<proteinExistence type="predicted"/>
<protein>
    <submittedName>
        <fullName evidence="2">Uncharacterized protein</fullName>
    </submittedName>
</protein>
<sequence length="88" mass="10366">MRWRAGRMTRKVEEKGKDEVEKRTEEMGERKVAKGEYKLAYVWVEGWRERLKSTSGLVNKVREEGKYEGEVTKIDVDWLEEGIGRMGT</sequence>
<comment type="caution">
    <text evidence="2">The sequence shown here is derived from an EMBL/GenBank/DDBJ whole genome shotgun (WGS) entry which is preliminary data.</text>
</comment>
<keyword evidence="3" id="KW-1185">Reference proteome</keyword>
<reference evidence="2 3" key="1">
    <citation type="submission" date="2017-12" db="EMBL/GenBank/DDBJ databases">
        <title>Comparative genomics of Botrytis spp.</title>
        <authorList>
            <person name="Valero-Jimenez C.A."/>
            <person name="Tapia P."/>
            <person name="Veloso J."/>
            <person name="Silva-Moreno E."/>
            <person name="Staats M."/>
            <person name="Valdes J.H."/>
            <person name="Van Kan J.A.L."/>
        </authorList>
    </citation>
    <scope>NUCLEOTIDE SEQUENCE [LARGE SCALE GENOMIC DNA]</scope>
    <source>
        <strain evidence="2 3">Be9601</strain>
    </source>
</reference>
<gene>
    <name evidence="2" type="ORF">BELL_0434g00050</name>
</gene>
<feature type="compositionally biased region" description="Basic and acidic residues" evidence="1">
    <location>
        <begin position="10"/>
        <end position="27"/>
    </location>
</feature>
<dbReference type="Proteomes" id="UP000297229">
    <property type="component" value="Unassembled WGS sequence"/>
</dbReference>
<organism evidence="2 3">
    <name type="scientific">Botrytis elliptica</name>
    <dbReference type="NCBI Taxonomy" id="278938"/>
    <lineage>
        <taxon>Eukaryota</taxon>
        <taxon>Fungi</taxon>
        <taxon>Dikarya</taxon>
        <taxon>Ascomycota</taxon>
        <taxon>Pezizomycotina</taxon>
        <taxon>Leotiomycetes</taxon>
        <taxon>Helotiales</taxon>
        <taxon>Sclerotiniaceae</taxon>
        <taxon>Botrytis</taxon>
    </lineage>
</organism>
<evidence type="ECO:0000313" key="2">
    <source>
        <dbReference type="EMBL" id="TGO72624.1"/>
    </source>
</evidence>
<dbReference type="EMBL" id="PQXM01000432">
    <property type="protein sequence ID" value="TGO72624.1"/>
    <property type="molecule type" value="Genomic_DNA"/>
</dbReference>
<accession>A0A4Z1JH15</accession>